<dbReference type="AlphaFoldDB" id="A0A517RI48"/>
<organism evidence="4 5">
    <name type="scientific">Gimesia alba</name>
    <dbReference type="NCBI Taxonomy" id="2527973"/>
    <lineage>
        <taxon>Bacteria</taxon>
        <taxon>Pseudomonadati</taxon>
        <taxon>Planctomycetota</taxon>
        <taxon>Planctomycetia</taxon>
        <taxon>Planctomycetales</taxon>
        <taxon>Planctomycetaceae</taxon>
        <taxon>Gimesia</taxon>
    </lineage>
</organism>
<dbReference type="SUPFAM" id="SSF110857">
    <property type="entry name" value="Gamma-glutamyl cyclotransferase-like"/>
    <property type="match status" value="1"/>
</dbReference>
<dbReference type="PANTHER" id="PTHR12935:SF0">
    <property type="entry name" value="GAMMA-GLUTAMYLCYCLOTRANSFERASE"/>
    <property type="match status" value="1"/>
</dbReference>
<evidence type="ECO:0000256" key="3">
    <source>
        <dbReference type="PIRSR" id="PIRSR617939-2"/>
    </source>
</evidence>
<dbReference type="KEGG" id="gaz:Pan241w_36570"/>
<dbReference type="InterPro" id="IPR013024">
    <property type="entry name" value="GGCT-like"/>
</dbReference>
<gene>
    <name evidence="4" type="ORF">Pan241w_36570</name>
</gene>
<dbReference type="Gene3D" id="3.10.490.10">
    <property type="entry name" value="Gamma-glutamyl cyclotransferase-like"/>
    <property type="match status" value="1"/>
</dbReference>
<dbReference type="RefSeq" id="WP_145218326.1">
    <property type="nucleotide sequence ID" value="NZ_CP036269.1"/>
</dbReference>
<keyword evidence="5" id="KW-1185">Reference proteome</keyword>
<evidence type="ECO:0000256" key="1">
    <source>
        <dbReference type="ARBA" id="ARBA00023239"/>
    </source>
</evidence>
<evidence type="ECO:0000313" key="4">
    <source>
        <dbReference type="EMBL" id="QDT43555.1"/>
    </source>
</evidence>
<accession>A0A517RI48</accession>
<name>A0A517RI48_9PLAN</name>
<dbReference type="CDD" id="cd06661">
    <property type="entry name" value="GGCT_like"/>
    <property type="match status" value="1"/>
</dbReference>
<feature type="binding site" evidence="3">
    <location>
        <position position="126"/>
    </location>
    <ligand>
        <name>substrate</name>
    </ligand>
</feature>
<dbReference type="GO" id="GO:0003839">
    <property type="term" value="F:gamma-glutamylcyclotransferase activity"/>
    <property type="evidence" value="ECO:0007669"/>
    <property type="project" value="InterPro"/>
</dbReference>
<evidence type="ECO:0000256" key="2">
    <source>
        <dbReference type="PIRSR" id="PIRSR617939-1"/>
    </source>
</evidence>
<protein>
    <recommendedName>
        <fullName evidence="6">AIG2-like family protein</fullName>
    </recommendedName>
</protein>
<feature type="active site" description="Proton acceptor" evidence="2">
    <location>
        <position position="83"/>
    </location>
</feature>
<dbReference type="EMBL" id="CP036269">
    <property type="protein sequence ID" value="QDT43555.1"/>
    <property type="molecule type" value="Genomic_DNA"/>
</dbReference>
<evidence type="ECO:0000313" key="5">
    <source>
        <dbReference type="Proteomes" id="UP000317171"/>
    </source>
</evidence>
<dbReference type="PANTHER" id="PTHR12935">
    <property type="entry name" value="GAMMA-GLUTAMYLCYCLOTRANSFERASE"/>
    <property type="match status" value="1"/>
</dbReference>
<dbReference type="Pfam" id="PF13772">
    <property type="entry name" value="AIG2_2"/>
    <property type="match status" value="1"/>
</dbReference>
<keyword evidence="1" id="KW-0456">Lyase</keyword>
<evidence type="ECO:0008006" key="6">
    <source>
        <dbReference type="Google" id="ProtNLM"/>
    </source>
</evidence>
<dbReference type="InterPro" id="IPR017939">
    <property type="entry name" value="G-Glutamylcylcotransferase"/>
</dbReference>
<feature type="binding site" evidence="3">
    <location>
        <begin position="7"/>
        <end position="12"/>
    </location>
    <ligand>
        <name>substrate</name>
    </ligand>
</feature>
<sequence>MSELKNYFAYGSNLHPARLESRIGGCVIAEVAFLESAALCFHKKGLDCSGKCDIVFGKTSATGVWGVVYQISSEQKIILDQHESLGAGYQILETRVITRQKQVLPVYTYQAMSDFIDPSLKPFDWYHELVFQGALFHGFPPDYLAHLQGVSQIPDHKPARADKHERLLKTIRDAQ</sequence>
<dbReference type="OrthoDB" id="158990at2"/>
<dbReference type="Proteomes" id="UP000317171">
    <property type="component" value="Chromosome"/>
</dbReference>
<dbReference type="InterPro" id="IPR036568">
    <property type="entry name" value="GGCT-like_sf"/>
</dbReference>
<reference evidence="4 5" key="1">
    <citation type="submission" date="2019-02" db="EMBL/GenBank/DDBJ databases">
        <title>Deep-cultivation of Planctomycetes and their phenomic and genomic characterization uncovers novel biology.</title>
        <authorList>
            <person name="Wiegand S."/>
            <person name="Jogler M."/>
            <person name="Boedeker C."/>
            <person name="Pinto D."/>
            <person name="Vollmers J."/>
            <person name="Rivas-Marin E."/>
            <person name="Kohn T."/>
            <person name="Peeters S.H."/>
            <person name="Heuer A."/>
            <person name="Rast P."/>
            <person name="Oberbeckmann S."/>
            <person name="Bunk B."/>
            <person name="Jeske O."/>
            <person name="Meyerdierks A."/>
            <person name="Storesund J.E."/>
            <person name="Kallscheuer N."/>
            <person name="Luecker S."/>
            <person name="Lage O.M."/>
            <person name="Pohl T."/>
            <person name="Merkel B.J."/>
            <person name="Hornburger P."/>
            <person name="Mueller R.-W."/>
            <person name="Bruemmer F."/>
            <person name="Labrenz M."/>
            <person name="Spormann A.M."/>
            <person name="Op den Camp H."/>
            <person name="Overmann J."/>
            <person name="Amann R."/>
            <person name="Jetten M.S.M."/>
            <person name="Mascher T."/>
            <person name="Medema M.H."/>
            <person name="Devos D.P."/>
            <person name="Kaster A.-K."/>
            <person name="Ovreas L."/>
            <person name="Rohde M."/>
            <person name="Galperin M.Y."/>
            <person name="Jogler C."/>
        </authorList>
    </citation>
    <scope>NUCLEOTIDE SEQUENCE [LARGE SCALE GENOMIC DNA]</scope>
    <source>
        <strain evidence="4 5">Pan241w</strain>
    </source>
</reference>
<proteinExistence type="predicted"/>